<accession>A0A835IB79</accession>
<feature type="domain" description="Serine aminopeptidase S33" evidence="2">
    <location>
        <begin position="159"/>
        <end position="213"/>
    </location>
</feature>
<dbReference type="Proteomes" id="UP000631114">
    <property type="component" value="Unassembled WGS sequence"/>
</dbReference>
<dbReference type="InterPro" id="IPR022742">
    <property type="entry name" value="Hydrolase_4"/>
</dbReference>
<gene>
    <name evidence="3" type="ORF">IFM89_007431</name>
</gene>
<reference evidence="3 4" key="1">
    <citation type="submission" date="2020-10" db="EMBL/GenBank/DDBJ databases">
        <title>The Coptis chinensis genome and diversification of protoberbering-type alkaloids.</title>
        <authorList>
            <person name="Wang B."/>
            <person name="Shu S."/>
            <person name="Song C."/>
            <person name="Liu Y."/>
        </authorList>
    </citation>
    <scope>NUCLEOTIDE SEQUENCE [LARGE SCALE GENOMIC DNA]</scope>
    <source>
        <strain evidence="3">HL-2020</strain>
        <tissue evidence="3">Leaf</tissue>
    </source>
</reference>
<feature type="domain" description="Serine aminopeptidase S33" evidence="2">
    <location>
        <begin position="70"/>
        <end position="131"/>
    </location>
</feature>
<proteinExistence type="predicted"/>
<feature type="transmembrane region" description="Helical" evidence="1">
    <location>
        <begin position="65"/>
        <end position="84"/>
    </location>
</feature>
<organism evidence="3 4">
    <name type="scientific">Coptis chinensis</name>
    <dbReference type="NCBI Taxonomy" id="261450"/>
    <lineage>
        <taxon>Eukaryota</taxon>
        <taxon>Viridiplantae</taxon>
        <taxon>Streptophyta</taxon>
        <taxon>Embryophyta</taxon>
        <taxon>Tracheophyta</taxon>
        <taxon>Spermatophyta</taxon>
        <taxon>Magnoliopsida</taxon>
        <taxon>Ranunculales</taxon>
        <taxon>Ranunculaceae</taxon>
        <taxon>Coptidoideae</taxon>
        <taxon>Coptis</taxon>
    </lineage>
</organism>
<evidence type="ECO:0000313" key="3">
    <source>
        <dbReference type="EMBL" id="KAF9613353.1"/>
    </source>
</evidence>
<dbReference type="EMBL" id="JADFTS010000003">
    <property type="protein sequence ID" value="KAF9613353.1"/>
    <property type="molecule type" value="Genomic_DNA"/>
</dbReference>
<dbReference type="SUPFAM" id="SSF53474">
    <property type="entry name" value="alpha/beta-Hydrolases"/>
    <property type="match status" value="1"/>
</dbReference>
<feature type="transmembrane region" description="Helical" evidence="1">
    <location>
        <begin position="41"/>
        <end position="59"/>
    </location>
</feature>
<evidence type="ECO:0000256" key="1">
    <source>
        <dbReference type="SAM" id="Phobius"/>
    </source>
</evidence>
<dbReference type="InterPro" id="IPR051044">
    <property type="entry name" value="MAG_DAG_Lipase"/>
</dbReference>
<dbReference type="InterPro" id="IPR029058">
    <property type="entry name" value="AB_hydrolase_fold"/>
</dbReference>
<dbReference type="Gene3D" id="3.40.50.1820">
    <property type="entry name" value="alpha/beta hydrolase"/>
    <property type="match status" value="2"/>
</dbReference>
<dbReference type="OrthoDB" id="2498029at2759"/>
<name>A0A835IB79_9MAGN</name>
<comment type="caution">
    <text evidence="3">The sequence shown here is derived from an EMBL/GenBank/DDBJ whole genome shotgun (WGS) entry which is preliminary data.</text>
</comment>
<evidence type="ECO:0000313" key="4">
    <source>
        <dbReference type="Proteomes" id="UP000631114"/>
    </source>
</evidence>
<keyword evidence="1" id="KW-1133">Transmembrane helix</keyword>
<protein>
    <recommendedName>
        <fullName evidence="2">Serine aminopeptidase S33 domain-containing protein</fullName>
    </recommendedName>
</protein>
<feature type="non-terminal residue" evidence="3">
    <location>
        <position position="1"/>
    </location>
</feature>
<sequence length="235" mass="26335">SSFGDQNNGGKFCDFFSGMKETRKVWRFSVKAGCLKRVLELRVLFVSAMGMVIHAHFSLKVCKFLLFFWIAKIIAVSGYSIYAIDHLGFGLSVGLHGYTPSFDELVDNVIECYRNIKEDVKPAPAILLVLSVMSSFLPEAKLVPDTDLGELAFRETETRKKKMVSSPLLVLHGAADKVTDSLVSKFLYEKACSTDKTLKIYPEGCHCILEGEPDERIYTVLDDIVSWLDSRCTVQ</sequence>
<dbReference type="PANTHER" id="PTHR11614">
    <property type="entry name" value="PHOSPHOLIPASE-RELATED"/>
    <property type="match status" value="1"/>
</dbReference>
<keyword evidence="1" id="KW-0472">Membrane</keyword>
<dbReference type="AlphaFoldDB" id="A0A835IB79"/>
<dbReference type="Pfam" id="PF12146">
    <property type="entry name" value="Hydrolase_4"/>
    <property type="match status" value="2"/>
</dbReference>
<keyword evidence="1" id="KW-0812">Transmembrane</keyword>
<keyword evidence="4" id="KW-1185">Reference proteome</keyword>
<evidence type="ECO:0000259" key="2">
    <source>
        <dbReference type="Pfam" id="PF12146"/>
    </source>
</evidence>